<dbReference type="AlphaFoldDB" id="A0A2V0P8X5"/>
<evidence type="ECO:0008006" key="4">
    <source>
        <dbReference type="Google" id="ProtNLM"/>
    </source>
</evidence>
<evidence type="ECO:0000256" key="1">
    <source>
        <dbReference type="SAM" id="MobiDB-lite"/>
    </source>
</evidence>
<dbReference type="InterPro" id="IPR043472">
    <property type="entry name" value="Macro_dom-like"/>
</dbReference>
<organism evidence="2 3">
    <name type="scientific">Raphidocelis subcapitata</name>
    <dbReference type="NCBI Taxonomy" id="307507"/>
    <lineage>
        <taxon>Eukaryota</taxon>
        <taxon>Viridiplantae</taxon>
        <taxon>Chlorophyta</taxon>
        <taxon>core chlorophytes</taxon>
        <taxon>Chlorophyceae</taxon>
        <taxon>CS clade</taxon>
        <taxon>Sphaeropleales</taxon>
        <taxon>Selenastraceae</taxon>
        <taxon>Raphidocelis</taxon>
    </lineage>
</organism>
<sequence length="205" mass="20941">MRLLVHREGDLLGATETHVVHQANCITQGARGVAAALFARFPWSDVYARRARGSGARDAPGSIAVRGDGGARRWVVAVFGQVGPGKPRSKGQDTAARRLEYFEQGLRALARLEGAESFAFPHLVGCGLAGGEWRDYEAALERFAGDVAPRPVVIYRLGGGGGGGGGGNAGEVGGAGGASGAKRAGDEGAEAPAPAPAGKRARADE</sequence>
<name>A0A2V0P8X5_9CHLO</name>
<dbReference type="GO" id="GO:0140291">
    <property type="term" value="P:peptidyl-glutamate ADP-deribosylation"/>
    <property type="evidence" value="ECO:0007669"/>
    <property type="project" value="TreeGrafter"/>
</dbReference>
<dbReference type="PANTHER" id="PTHR12521">
    <property type="entry name" value="PROTEIN C6ORF130"/>
    <property type="match status" value="1"/>
</dbReference>
<dbReference type="OrthoDB" id="10266717at2759"/>
<dbReference type="InterPro" id="IPR050892">
    <property type="entry name" value="ADP-ribose_metab_enzymes"/>
</dbReference>
<dbReference type="SUPFAM" id="SSF52949">
    <property type="entry name" value="Macro domain-like"/>
    <property type="match status" value="1"/>
</dbReference>
<dbReference type="InParanoid" id="A0A2V0P8X5"/>
<protein>
    <recommendedName>
        <fullName evidence="4">Macro domain-containing protein</fullName>
    </recommendedName>
</protein>
<feature type="region of interest" description="Disordered" evidence="1">
    <location>
        <begin position="163"/>
        <end position="205"/>
    </location>
</feature>
<comment type="caution">
    <text evidence="2">The sequence shown here is derived from an EMBL/GenBank/DDBJ whole genome shotgun (WGS) entry which is preliminary data.</text>
</comment>
<keyword evidence="3" id="KW-1185">Reference proteome</keyword>
<feature type="compositionally biased region" description="Gly residues" evidence="1">
    <location>
        <begin position="163"/>
        <end position="179"/>
    </location>
</feature>
<evidence type="ECO:0000313" key="2">
    <source>
        <dbReference type="EMBL" id="GBF93535.1"/>
    </source>
</evidence>
<dbReference type="EMBL" id="BDRX01000042">
    <property type="protein sequence ID" value="GBF93535.1"/>
    <property type="molecule type" value="Genomic_DNA"/>
</dbReference>
<proteinExistence type="predicted"/>
<gene>
    <name evidence="2" type="ORF">Rsub_06255</name>
</gene>
<evidence type="ECO:0000313" key="3">
    <source>
        <dbReference type="Proteomes" id="UP000247498"/>
    </source>
</evidence>
<accession>A0A2V0P8X5</accession>
<reference evidence="2 3" key="1">
    <citation type="journal article" date="2018" name="Sci. Rep.">
        <title>Raphidocelis subcapitata (=Pseudokirchneriella subcapitata) provides an insight into genome evolution and environmental adaptations in the Sphaeropleales.</title>
        <authorList>
            <person name="Suzuki S."/>
            <person name="Yamaguchi H."/>
            <person name="Nakajima N."/>
            <person name="Kawachi M."/>
        </authorList>
    </citation>
    <scope>NUCLEOTIDE SEQUENCE [LARGE SCALE GENOMIC DNA]</scope>
    <source>
        <strain evidence="2 3">NIES-35</strain>
    </source>
</reference>
<dbReference type="PANTHER" id="PTHR12521:SF0">
    <property type="entry name" value="ADP-RIBOSE GLYCOHYDROLASE OARD1"/>
    <property type="match status" value="1"/>
</dbReference>
<dbReference type="Proteomes" id="UP000247498">
    <property type="component" value="Unassembled WGS sequence"/>
</dbReference>
<dbReference type="Gene3D" id="3.40.220.10">
    <property type="entry name" value="Leucine Aminopeptidase, subunit E, domain 1"/>
    <property type="match status" value="1"/>
</dbReference>